<organism evidence="10 11">
    <name type="scientific">Flavonifractor hominis</name>
    <dbReference type="NCBI Taxonomy" id="3133178"/>
    <lineage>
        <taxon>Bacteria</taxon>
        <taxon>Bacillati</taxon>
        <taxon>Bacillota</taxon>
        <taxon>Clostridia</taxon>
        <taxon>Eubacteriales</taxon>
        <taxon>Oscillospiraceae</taxon>
        <taxon>Flavonifractor</taxon>
    </lineage>
</organism>
<dbReference type="Pfam" id="PF02837">
    <property type="entry name" value="Glyco_hydro_2_N"/>
    <property type="match status" value="1"/>
</dbReference>
<feature type="domain" description="SLH" evidence="9">
    <location>
        <begin position="2101"/>
        <end position="2164"/>
    </location>
</feature>
<dbReference type="InterPro" id="IPR036156">
    <property type="entry name" value="Beta-gal/glucu_dom_sf"/>
</dbReference>
<proteinExistence type="inferred from homology"/>
<keyword evidence="6" id="KW-0732">Signal</keyword>
<dbReference type="InterPro" id="IPR017853">
    <property type="entry name" value="GH"/>
</dbReference>
<dbReference type="PANTHER" id="PTHR42732:SF1">
    <property type="entry name" value="BETA-MANNOSIDASE"/>
    <property type="match status" value="1"/>
</dbReference>
<dbReference type="Pfam" id="PF02368">
    <property type="entry name" value="Big_2"/>
    <property type="match status" value="2"/>
</dbReference>
<dbReference type="SMART" id="SM00635">
    <property type="entry name" value="BID_2"/>
    <property type="match status" value="3"/>
</dbReference>
<evidence type="ECO:0000256" key="6">
    <source>
        <dbReference type="SAM" id="SignalP"/>
    </source>
</evidence>
<dbReference type="InterPro" id="IPR051913">
    <property type="entry name" value="GH2_Domain-Containing"/>
</dbReference>
<name>A0ABV1EPE0_9FIRM</name>
<evidence type="ECO:0000256" key="5">
    <source>
        <dbReference type="SAM" id="MobiDB-lite"/>
    </source>
</evidence>
<feature type="chain" id="PRO_5045649922" evidence="6">
    <location>
        <begin position="27"/>
        <end position="2267"/>
    </location>
</feature>
<dbReference type="InterPro" id="IPR006104">
    <property type="entry name" value="Glyco_hydro_2_N"/>
</dbReference>
<dbReference type="InterPro" id="IPR003343">
    <property type="entry name" value="Big_2"/>
</dbReference>
<dbReference type="Gene3D" id="2.60.120.260">
    <property type="entry name" value="Galactose-binding domain-like"/>
    <property type="match status" value="4"/>
</dbReference>
<evidence type="ECO:0000259" key="8">
    <source>
        <dbReference type="PROSITE" id="PS50835"/>
    </source>
</evidence>
<keyword evidence="3" id="KW-0378">Hydrolase</keyword>
<dbReference type="InterPro" id="IPR000421">
    <property type="entry name" value="FA58C"/>
</dbReference>
<dbReference type="InterPro" id="IPR032311">
    <property type="entry name" value="DUF4982"/>
</dbReference>
<keyword evidence="2" id="KW-0677">Repeat</keyword>
<evidence type="ECO:0000313" key="10">
    <source>
        <dbReference type="EMBL" id="MEQ2455772.1"/>
    </source>
</evidence>
<dbReference type="Gene3D" id="2.60.40.10">
    <property type="entry name" value="Immunoglobulins"/>
    <property type="match status" value="2"/>
</dbReference>
<dbReference type="InterPro" id="IPR006103">
    <property type="entry name" value="Glyco_hydro_2_cat"/>
</dbReference>
<feature type="compositionally biased region" description="Acidic residues" evidence="5">
    <location>
        <begin position="2066"/>
        <end position="2087"/>
    </location>
</feature>
<dbReference type="Pfam" id="PF00703">
    <property type="entry name" value="Glyco_hydro_2"/>
    <property type="match status" value="1"/>
</dbReference>
<feature type="signal peptide" evidence="6">
    <location>
        <begin position="1"/>
        <end position="26"/>
    </location>
</feature>
<feature type="domain" description="SLH" evidence="9">
    <location>
        <begin position="2209"/>
        <end position="2267"/>
    </location>
</feature>
<evidence type="ECO:0000313" key="11">
    <source>
        <dbReference type="Proteomes" id="UP001440599"/>
    </source>
</evidence>
<dbReference type="InterPro" id="IPR044060">
    <property type="entry name" value="Bacterial_rp_domain"/>
</dbReference>
<dbReference type="Pfam" id="PF16355">
    <property type="entry name" value="DUF4982"/>
    <property type="match status" value="1"/>
</dbReference>
<dbReference type="Gene3D" id="3.20.20.80">
    <property type="entry name" value="Glycosidases"/>
    <property type="match status" value="1"/>
</dbReference>
<dbReference type="SUPFAM" id="SSF49373">
    <property type="entry name" value="Invasin/intimin cell-adhesion fragments"/>
    <property type="match status" value="2"/>
</dbReference>
<dbReference type="PANTHER" id="PTHR42732">
    <property type="entry name" value="BETA-GALACTOSIDASE"/>
    <property type="match status" value="1"/>
</dbReference>
<dbReference type="SUPFAM" id="SSF49303">
    <property type="entry name" value="beta-Galactosidase/glucuronidase domain"/>
    <property type="match status" value="1"/>
</dbReference>
<evidence type="ECO:0000259" key="7">
    <source>
        <dbReference type="PROSITE" id="PS50022"/>
    </source>
</evidence>
<dbReference type="Proteomes" id="UP001440599">
    <property type="component" value="Unassembled WGS sequence"/>
</dbReference>
<dbReference type="InterPro" id="IPR008979">
    <property type="entry name" value="Galactose-bd-like_sf"/>
</dbReference>
<comment type="similarity">
    <text evidence="1">Belongs to the glycosyl hydrolase 2 family.</text>
</comment>
<accession>A0ABV1EPE0</accession>
<comment type="caution">
    <text evidence="10">The sequence shown here is derived from an EMBL/GenBank/DDBJ whole genome shotgun (WGS) entry which is preliminary data.</text>
</comment>
<dbReference type="Gene3D" id="2.60.40.1080">
    <property type="match status" value="3"/>
</dbReference>
<dbReference type="InterPro" id="IPR007110">
    <property type="entry name" value="Ig-like_dom"/>
</dbReference>
<reference evidence="10 11" key="1">
    <citation type="submission" date="2024-03" db="EMBL/GenBank/DDBJ databases">
        <title>Human intestinal bacterial collection.</title>
        <authorList>
            <person name="Pauvert C."/>
            <person name="Hitch T.C.A."/>
            <person name="Clavel T."/>
        </authorList>
    </citation>
    <scope>NUCLEOTIDE SEQUENCE [LARGE SCALE GENOMIC DNA]</scope>
    <source>
        <strain evidence="10 11">CLA-AP-H34</strain>
    </source>
</reference>
<feature type="compositionally biased region" description="Low complexity" evidence="5">
    <location>
        <begin position="2088"/>
        <end position="2103"/>
    </location>
</feature>
<feature type="domain" description="F5/8 type C" evidence="7">
    <location>
        <begin position="1175"/>
        <end position="1325"/>
    </location>
</feature>
<dbReference type="SUPFAM" id="SSF51445">
    <property type="entry name" value="(Trans)glycosidases"/>
    <property type="match status" value="1"/>
</dbReference>
<evidence type="ECO:0000259" key="9">
    <source>
        <dbReference type="PROSITE" id="PS51272"/>
    </source>
</evidence>
<gene>
    <name evidence="10" type="ORF">WMO45_04495</name>
</gene>
<dbReference type="SUPFAM" id="SSF49785">
    <property type="entry name" value="Galactose-binding domain-like"/>
    <property type="match status" value="4"/>
</dbReference>
<sequence>MKKKMKRLLSLCLALTMVLGMVPASAAGPDTSGSAVEVTPVEAPPLEVTNEIVIGNLIDFHLMTPGQVKYQIASINPQGAKLTVTSSNPDVAVAEMVPTPEHITGNQDLTCTANTPNERDDVREIKVTANTPGTATITVTATADGYDETSVTFEVNVLESVNEGTQRKDVSIDKGWNFALAKDLPADFTPEKLSDPNCDLSTFAAVDLPHTWNIHDVENELTKHYGVGYYRKEMFFSSEEYADKAIFIDFGAANKVSDLYINGEHVGTHKGGYARFRYDITDKVKLDENNIIVMKVDNSVGGTVMPLSGGFAYHGSIYRDSYVTATDPVAFDKLDYGSSAVYLTQTNVSKESADLNVKAKLHNYGDSEQTVQVKAVLYEEDGRTQVTTLEDTLTLGIGEDKEFSKDYTLNDPHLWNGRIDPYQYVVEVTIEQEGAVLERVRERIGFRFFEVLGVDDPRADEGAFLLNGEHYLLAGVAQHQDRENMGNAITHKEMDEDIAFVSEIGATCLRLSHYQHDRYMYDLASERGIVTWAEIPNVNTVGGKNTEFLDNAKQQLTELIRQNYNATGILMWGIHNEQWPHSDMWVNEVLDELYNLGKQEDPTRYITVATAQSQSTPLSWQSDISAWNKYFGWYEGANIDGFGPWVDKVKEFAINNDTVTYTGEGGTFTTEVNKTIGMSEYGSGNNIWTHEINPPDHVASIKGYQSEEYVNKYHESHWQQIRERPWIWGTFIWNMFDFAQPGVTSEGGIVSRNTKGLMSFDRSLKKDQFYFYKVNWSDEPTVYISSRRFDKHYEDENYVRVYSNMDEVELFVNGVSAGVIKRTDPALPNTEAGNLIRDPSLGIFHFEGDVVTLPQFGDYEITAVGRMYGEDDTVVNEYRDTITISRLKDYRTELSSKTYIIDNTNKTISKVSYGTTVEEFLPNVEVLYNGTMRIIDEDGKDITDDPAAVITLDTTVKVTSEDGENEAVYTVEDTPISVDAAAKASSSKSGHDAKCVTDSRLDTYWNAADGTYPQYFEIDLGEETNLYKFSTLFYGAAPRSYQYKISVSNDGSNYRQVVDRTKNTESAWVMDDLDEPVSARYIRLEFTGVKNGSNAAAHEFMAYGFRVASRRYTVENGTREVCGVAPTTTVEDLLSNLSVTGNYVGMGVQDAEGQPLTGDTPVGEGAELWVSIEDGSIVTYQIKKDAATDVPVSQNKPISDVFDVKSGSSASYVNDGNLDTFWNASTGFDPARYVVIDLGAPYYLTQSNVDFYQSSSERYYRYRISGSLDGEEFTELVDGTGNTDKESVSHVLGVPVRYLKLEVTGTSVANVNFAAAVRELRAYGWTMSGSYPVDHVEKTISGVVDMTPTDTFMQNLDLRGNFTATLMQDGQAVPEAEFIRDGMTLRVMDLDGKNAVDYAIVTGMDMTPISRNKPVSGECKAGSDPAFAVDGDPETFWNGPMKDSNTATYPASLLIDLAEDETVNGKKIEYNLTKVVTNWYEKNGRTYQFEYTVLPALGLPIVWHDGKDNQTNGIVEVTNETNNGSDTKVSEFRIDVIDRTPAESYLAAAIREVDVYGWYLGSEVYTVEDTSITGVPAGTDVDTFRKDLDIRGNFLYQLVDENGEPVTDGEVTSGMQVVITDIEGKEFKFVITVGEAPVTYTVTVETEGEGTVSAEPKQAKEGDTVTLTAAPAEGWNFVEWKSEDVEVTEDGTFTMPGKDVTVTAVFEEGATDVKVESITVSAPTDKITEKGGTLQMVATVLPENATDKTVTWTVTSEDGSETQLATIDQTGLLTAAEEEGTVKVTATANDGSGVTDEKIITINFADEPVVTGVTVSPATASVQVGTTRQFTAVVTGENEPDQAVTWSVEDAQSETTTISDDGLLTVAEDETAETLTVTATSVANEEISGTATVTVTAAPVETYTLTVNGGTGSGEYEAGAQITVTADAPEAGMQFVNWTAEGVELEDDTATTLTITMPANAVTLTANYEAIPVTNVTGVKLNVESVYLYSNFGPRGEQLIATVEPADADDKSVTWTSADENVVTVNDVGYLTVVGEGMTTVTVTTNDGGYTAQCLVQVGSYNDGSDSGEDENTTPPTETEEPGETTEPEQPGETTEPGEPETPAFSDVPATHWASEAVDYVVSEGLFNGTSDTTFSPDASMTRAMFFTVLARLDGVDTTGGATWYEKAMAWAVAEGITDGTNPEATITREQLAVMLYRYAGSPATEGSLTGFADAASVSSWAQDAMEWAVAEGILTGKNGSALDPQGTASRAEVATMLMRFVQGQSN</sequence>
<dbReference type="EMBL" id="JBBMFT010000002">
    <property type="protein sequence ID" value="MEQ2455772.1"/>
    <property type="molecule type" value="Genomic_DNA"/>
</dbReference>
<dbReference type="Pfam" id="PF00754">
    <property type="entry name" value="F5_F8_type_C"/>
    <property type="match status" value="2"/>
</dbReference>
<keyword evidence="4" id="KW-0326">Glycosidase</keyword>
<evidence type="ECO:0000256" key="4">
    <source>
        <dbReference type="ARBA" id="ARBA00023295"/>
    </source>
</evidence>
<feature type="region of interest" description="Disordered" evidence="5">
    <location>
        <begin position="2060"/>
        <end position="2107"/>
    </location>
</feature>
<dbReference type="RefSeq" id="WP_349139374.1">
    <property type="nucleotide sequence ID" value="NZ_JBBMFT010000002.1"/>
</dbReference>
<feature type="domain" description="Ig-like" evidence="8">
    <location>
        <begin position="1808"/>
        <end position="1906"/>
    </location>
</feature>
<dbReference type="InterPro" id="IPR001119">
    <property type="entry name" value="SLH_dom"/>
</dbReference>
<evidence type="ECO:0000256" key="3">
    <source>
        <dbReference type="ARBA" id="ARBA00022801"/>
    </source>
</evidence>
<dbReference type="InterPro" id="IPR013783">
    <property type="entry name" value="Ig-like_fold"/>
</dbReference>
<dbReference type="PROSITE" id="PS50835">
    <property type="entry name" value="IG_LIKE"/>
    <property type="match status" value="1"/>
</dbReference>
<protein>
    <submittedName>
        <fullName evidence="10">Discoidin domain-containing protein</fullName>
    </submittedName>
</protein>
<dbReference type="Pfam" id="PF00395">
    <property type="entry name" value="SLH"/>
    <property type="match status" value="3"/>
</dbReference>
<evidence type="ECO:0000256" key="2">
    <source>
        <dbReference type="ARBA" id="ARBA00022737"/>
    </source>
</evidence>
<dbReference type="InterPro" id="IPR006102">
    <property type="entry name" value="Ig-like_GH2"/>
</dbReference>
<dbReference type="InterPro" id="IPR008964">
    <property type="entry name" value="Invasin/intimin_cell_adhesion"/>
</dbReference>
<dbReference type="PROSITE" id="PS51272">
    <property type="entry name" value="SLH"/>
    <property type="match status" value="2"/>
</dbReference>
<dbReference type="PROSITE" id="PS50022">
    <property type="entry name" value="FA58C_3"/>
    <property type="match status" value="2"/>
</dbReference>
<dbReference type="Pfam" id="PF18998">
    <property type="entry name" value="Flg_new_2"/>
    <property type="match status" value="2"/>
</dbReference>
<keyword evidence="11" id="KW-1185">Reference proteome</keyword>
<dbReference type="Pfam" id="PF02836">
    <property type="entry name" value="Glyco_hydro_2_C"/>
    <property type="match status" value="1"/>
</dbReference>
<feature type="domain" description="F5/8 type C" evidence="7">
    <location>
        <begin position="964"/>
        <end position="1105"/>
    </location>
</feature>
<evidence type="ECO:0000256" key="1">
    <source>
        <dbReference type="ARBA" id="ARBA00007401"/>
    </source>
</evidence>